<gene>
    <name evidence="1" type="ORF">M9H77_14085</name>
</gene>
<dbReference type="Proteomes" id="UP001060085">
    <property type="component" value="Linkage Group LG03"/>
</dbReference>
<sequence>MSPAFFDSVGAPPQTTTVHNPTCNGQSSLSSHSFESLNYHHSIAPSTFLDRNNMDPKFGFNSPALGTSTKPGLSSSRIPRRKKPTPAPHSRSSSLRSDPGFNPFRSALETGSGSCHREPGSSGFSSDAFSFGAQRSDDHFGGSHYSNISGLSVDGYLEKNAVADEISKLRIESERNANISERASKNSSERDESLHFELADEMTQLNIDNEKHPRSLGAELQDKIKKLDIQDHTNNPSLKFLDNMLPDKLKNLNVAQENENVDVPLRDKNISVSENVKNPDEVLDGAEKLKKESGYADNSGKMNLSFSSFGEKVNDMQNLGGENRPNVTFSGASLPSFSGSAQPGSVSSSQVNTEDQSTGTSVSSGIHFQGIGNAFEASFQDGAEKKVQFSFTGKWDDTKIHSVEFKTPNIKGTLNRKVDTKRESARGTRSKKNKGKLKKPSPAQLNPVQDFVIEDSQENEDSCEPYSPMDISPYHESLADDVFSRETSVASDEVFGLDDNSTSAEPCSAVLNSSRDEDLADTTKELVINEYEKYEESKEEESAYCSDKGVNIQGPWEESISGAETESFISAADHLDYGTESFITAADTLATASDTEVSSSPMIRRQDSDGGDQCNFASNLEETGQRNFIFAASSAAQRQSSTTSRYNKKKSRTKNGCASTSSTKDPYTSSRVEYFPISGNSTLLSSRQGNLSTCLNQRSDDPVPVKKQEAKKEAISSTTSSMEAQEACEKWRLRGNQAYTSGDLCKAEDFYTQGVNSVSERETSRSCLRALMLCYSNRAATRMSLGRPKEALEDCEKAAALDPNFLKVQVRAANCYLALGDFENASLHFMKCLQAGTDVCVDRKVLVEASEGLGRAQKASELIKRIVVLFQRRTSIDTESALSLIDEALMISPSATQLLERKAEALLMLQKFEDVIQLCEQNLDTSRSNIKDFDLQSSSLSIPWSWSVMIKALFYMGRLEDALDFVKKQEEFLPLNEKSGYLESLIPVTRIIRELLRHKAAGNEAFQSGRHAEALEHYTAAIFCNLESRPFAAICFCNRAAAYQAMGQITDAIADCSLAIALDGNYVKAFSRRAALFEMIRDYGQAAIDLQRVVSLFTKKLEDKNSPSLSSDKTNYSNELKQAQVKLSQMDEADRKEMPLNMYLILGVDQSAAASEIKKAYRRAALRHHPDKASQSLARNENGDDALWKQIAEDARKDADRLFKMIGEAYAVLSDPSKRSQYDLEEEARNSRGIGKSTYRAQTDHKNYPYERSHGRWQEGWGPYWSSQPKGSERSSSRSSWYP</sequence>
<proteinExistence type="predicted"/>
<evidence type="ECO:0000313" key="1">
    <source>
        <dbReference type="EMBL" id="KAI5673721.1"/>
    </source>
</evidence>
<dbReference type="EMBL" id="CM044703">
    <property type="protein sequence ID" value="KAI5673721.1"/>
    <property type="molecule type" value="Genomic_DNA"/>
</dbReference>
<accession>A0ACC0BMA6</accession>
<name>A0ACC0BMA6_CATRO</name>
<evidence type="ECO:0000313" key="2">
    <source>
        <dbReference type="Proteomes" id="UP001060085"/>
    </source>
</evidence>
<reference evidence="2" key="1">
    <citation type="journal article" date="2023" name="Nat. Plants">
        <title>Single-cell RNA sequencing provides a high-resolution roadmap for understanding the multicellular compartmentation of specialized metabolism.</title>
        <authorList>
            <person name="Sun S."/>
            <person name="Shen X."/>
            <person name="Li Y."/>
            <person name="Li Y."/>
            <person name="Wang S."/>
            <person name="Li R."/>
            <person name="Zhang H."/>
            <person name="Shen G."/>
            <person name="Guo B."/>
            <person name="Wei J."/>
            <person name="Xu J."/>
            <person name="St-Pierre B."/>
            <person name="Chen S."/>
            <person name="Sun C."/>
        </authorList>
    </citation>
    <scope>NUCLEOTIDE SEQUENCE [LARGE SCALE GENOMIC DNA]</scope>
</reference>
<organism evidence="1 2">
    <name type="scientific">Catharanthus roseus</name>
    <name type="common">Madagascar periwinkle</name>
    <name type="synonym">Vinca rosea</name>
    <dbReference type="NCBI Taxonomy" id="4058"/>
    <lineage>
        <taxon>Eukaryota</taxon>
        <taxon>Viridiplantae</taxon>
        <taxon>Streptophyta</taxon>
        <taxon>Embryophyta</taxon>
        <taxon>Tracheophyta</taxon>
        <taxon>Spermatophyta</taxon>
        <taxon>Magnoliopsida</taxon>
        <taxon>eudicotyledons</taxon>
        <taxon>Gunneridae</taxon>
        <taxon>Pentapetalae</taxon>
        <taxon>asterids</taxon>
        <taxon>lamiids</taxon>
        <taxon>Gentianales</taxon>
        <taxon>Apocynaceae</taxon>
        <taxon>Rauvolfioideae</taxon>
        <taxon>Vinceae</taxon>
        <taxon>Catharanthinae</taxon>
        <taxon>Catharanthus</taxon>
    </lineage>
</organism>
<protein>
    <submittedName>
        <fullName evidence="1">Uncharacterized protein</fullName>
    </submittedName>
</protein>
<comment type="caution">
    <text evidence="1">The sequence shown here is derived from an EMBL/GenBank/DDBJ whole genome shotgun (WGS) entry which is preliminary data.</text>
</comment>
<keyword evidence="2" id="KW-1185">Reference proteome</keyword>